<accession>A0A0N9P950</accession>
<dbReference type="Proteomes" id="UP000319438">
    <property type="component" value="Segment"/>
</dbReference>
<name>A0A0N9P950_9VIRU</name>
<evidence type="ECO:0000313" key="2">
    <source>
        <dbReference type="Proteomes" id="UP000319438"/>
    </source>
</evidence>
<reference evidence="1" key="1">
    <citation type="journal article" date="2015" name="Genome Announc.">
        <title>Complete Genome Sequence of a New Member of the Marseilleviridae Recovered from the Brackish Submarine Spring in the Cassis Port-Miou Calanque, France.</title>
        <authorList>
            <person name="Doutre G."/>
            <person name="Arfib B."/>
            <person name="Rochette P."/>
            <person name="Claverie J.M."/>
            <person name="Bonin P."/>
            <person name="Abergel C."/>
        </authorList>
    </citation>
    <scope>NUCLEOTIDE SEQUENCE [LARGE SCALE GENOMIC DNA]</scope>
    <source>
        <strain evidence="1">1</strain>
    </source>
</reference>
<proteinExistence type="predicted"/>
<protein>
    <submittedName>
        <fullName evidence="1">Uncharacterized protein</fullName>
    </submittedName>
</protein>
<gene>
    <name evidence="1" type="ORF">PMV_353</name>
</gene>
<dbReference type="EMBL" id="KT428292">
    <property type="protein sequence ID" value="ALH07051.1"/>
    <property type="molecule type" value="Genomic_DNA"/>
</dbReference>
<evidence type="ECO:0000313" key="1">
    <source>
        <dbReference type="EMBL" id="ALH07051.1"/>
    </source>
</evidence>
<sequence length="315" mass="36820">MSDTWFTSTDSVLLSREWYTNENGERVSLPTEPSLVIMTKNDFYKENGMIEGKEIEQYKGWTNEQKEEAYESYVSQQKDEYASKKKEYDEIVSQLTRHTAPIGRHYTPIVCPQDDIVSSDGIGRKFRVPSSLFSVCSSLQSLTDFEVEEEAFPHVQGEVDKNGECQTVSFHYLYCVTGIDWLLWFQENPEAPKDVRNNKLRELLNENYKNLISQEEKDETAKLRPEALSLQRENQELIDGFTPTDRYNVLMTFAEYLGNDDLYETAGWCWGKSVVGFTPRDFRIQWNYPDSYTHEEKVKIYESLSWLNEKDVVIN</sequence>
<organism evidence="1 2">
    <name type="scientific">Port-miou virus</name>
    <dbReference type="NCBI Taxonomy" id="1733873"/>
    <lineage>
        <taxon>Viruses</taxon>
        <taxon>Varidnaviria</taxon>
        <taxon>Bamfordvirae</taxon>
        <taxon>Nucleocytoviricota</taxon>
        <taxon>Megaviricetes</taxon>
        <taxon>Pimascovirales</taxon>
        <taxon>Pimascovirales incertae sedis</taxon>
        <taxon>Marseilleviridae</taxon>
        <taxon>Losannavirus</taxon>
        <taxon>Losannavirus lausannense</taxon>
        <taxon>Lausannevirus</taxon>
    </lineage>
</organism>